<gene>
    <name evidence="2" type="ORF">H9811_00515</name>
</gene>
<evidence type="ECO:0000313" key="2">
    <source>
        <dbReference type="EMBL" id="HIZ41025.1"/>
    </source>
</evidence>
<evidence type="ECO:0000256" key="1">
    <source>
        <dbReference type="SAM" id="MobiDB-lite"/>
    </source>
</evidence>
<dbReference type="EMBL" id="DXBP01000002">
    <property type="protein sequence ID" value="HIZ41025.1"/>
    <property type="molecule type" value="Genomic_DNA"/>
</dbReference>
<dbReference type="Proteomes" id="UP000824048">
    <property type="component" value="Unassembled WGS sequence"/>
</dbReference>
<comment type="caution">
    <text evidence="2">The sequence shown here is derived from an EMBL/GenBank/DDBJ whole genome shotgun (WGS) entry which is preliminary data.</text>
</comment>
<dbReference type="InterPro" id="IPR009414">
    <property type="entry name" value="DUF1064"/>
</dbReference>
<proteinExistence type="predicted"/>
<dbReference type="Pfam" id="PF06356">
    <property type="entry name" value="DUF1064"/>
    <property type="match status" value="1"/>
</dbReference>
<dbReference type="AlphaFoldDB" id="A0A9D2EP70"/>
<feature type="region of interest" description="Disordered" evidence="1">
    <location>
        <begin position="20"/>
        <end position="41"/>
    </location>
</feature>
<reference evidence="2" key="1">
    <citation type="journal article" date="2021" name="PeerJ">
        <title>Extensive microbial diversity within the chicken gut microbiome revealed by metagenomics and culture.</title>
        <authorList>
            <person name="Gilroy R."/>
            <person name="Ravi A."/>
            <person name="Getino M."/>
            <person name="Pursley I."/>
            <person name="Horton D.L."/>
            <person name="Alikhan N.F."/>
            <person name="Baker D."/>
            <person name="Gharbi K."/>
            <person name="Hall N."/>
            <person name="Watson M."/>
            <person name="Adriaenssens E.M."/>
            <person name="Foster-Nyarko E."/>
            <person name="Jarju S."/>
            <person name="Secka A."/>
            <person name="Antonio M."/>
            <person name="Oren A."/>
            <person name="Chaudhuri R.R."/>
            <person name="La Ragione R."/>
            <person name="Hildebrand F."/>
            <person name="Pallen M.J."/>
        </authorList>
    </citation>
    <scope>NUCLEOTIDE SEQUENCE</scope>
    <source>
        <strain evidence="2">ChiSxjej1B13-11774</strain>
    </source>
</reference>
<organism evidence="2 3">
    <name type="scientific">Candidatus Gemmiger excrementigallinarum</name>
    <dbReference type="NCBI Taxonomy" id="2838609"/>
    <lineage>
        <taxon>Bacteria</taxon>
        <taxon>Bacillati</taxon>
        <taxon>Bacillota</taxon>
        <taxon>Clostridia</taxon>
        <taxon>Eubacteriales</taxon>
        <taxon>Gemmiger</taxon>
    </lineage>
</organism>
<sequence>MGLTEKDLARLGPAAQKQIRAALSRRDTEKRARQLQTGAARRGPLLPEAESELERRYYAAELWPKIMAGLVAQVELHKQFLLYPADTYCGLRLPAAHYTPDFLVTYTNGTVEAVEVKHAKIRKLQRDYIYRRRLFIEKYARPNGWKFTEYIESE</sequence>
<evidence type="ECO:0000313" key="3">
    <source>
        <dbReference type="Proteomes" id="UP000824048"/>
    </source>
</evidence>
<reference evidence="2" key="2">
    <citation type="submission" date="2021-04" db="EMBL/GenBank/DDBJ databases">
        <authorList>
            <person name="Gilroy R."/>
        </authorList>
    </citation>
    <scope>NUCLEOTIDE SEQUENCE</scope>
    <source>
        <strain evidence="2">ChiSxjej1B13-11774</strain>
    </source>
</reference>
<accession>A0A9D2EP70</accession>
<name>A0A9D2EP70_9FIRM</name>
<protein>
    <submittedName>
        <fullName evidence="2">Tn7 transposase TnsA N-terminal domain-containing protein</fullName>
    </submittedName>
</protein>